<dbReference type="EMBL" id="CALNXK010000072">
    <property type="protein sequence ID" value="CAH3144017.1"/>
    <property type="molecule type" value="Genomic_DNA"/>
</dbReference>
<gene>
    <name evidence="2" type="ORF">PLOB_00043711</name>
</gene>
<name>A0ABN8PID8_9CNID</name>
<proteinExistence type="predicted"/>
<keyword evidence="1" id="KW-0812">Transmembrane</keyword>
<accession>A0ABN8PID8</accession>
<protein>
    <submittedName>
        <fullName evidence="2">Uncharacterized protein</fullName>
    </submittedName>
</protein>
<keyword evidence="1" id="KW-0472">Membrane</keyword>
<evidence type="ECO:0000313" key="3">
    <source>
        <dbReference type="Proteomes" id="UP001159405"/>
    </source>
</evidence>
<sequence>MRPIDSERMDVYRARGIIVKYPYIALHIHAQPIITLKALKDTPSMTSRIHARMRKKIENNFLFKFGYGCEWLCILMLAIYGYDYVYVLCSHVWLCKYVYGSVEENTAMFSAIYQCQWHGPRLVPVLSKISATNSDVDAGLSRSRVELASSEGNAGYPDRNESEDENVLIVKPSEI</sequence>
<reference evidence="2 3" key="1">
    <citation type="submission" date="2022-05" db="EMBL/GenBank/DDBJ databases">
        <authorList>
            <consortium name="Genoscope - CEA"/>
            <person name="William W."/>
        </authorList>
    </citation>
    <scope>NUCLEOTIDE SEQUENCE [LARGE SCALE GENOMIC DNA]</scope>
</reference>
<comment type="caution">
    <text evidence="2">The sequence shown here is derived from an EMBL/GenBank/DDBJ whole genome shotgun (WGS) entry which is preliminary data.</text>
</comment>
<keyword evidence="1" id="KW-1133">Transmembrane helix</keyword>
<evidence type="ECO:0000313" key="2">
    <source>
        <dbReference type="EMBL" id="CAH3144017.1"/>
    </source>
</evidence>
<evidence type="ECO:0000256" key="1">
    <source>
        <dbReference type="SAM" id="Phobius"/>
    </source>
</evidence>
<organism evidence="2 3">
    <name type="scientific">Porites lobata</name>
    <dbReference type="NCBI Taxonomy" id="104759"/>
    <lineage>
        <taxon>Eukaryota</taxon>
        <taxon>Metazoa</taxon>
        <taxon>Cnidaria</taxon>
        <taxon>Anthozoa</taxon>
        <taxon>Hexacorallia</taxon>
        <taxon>Scleractinia</taxon>
        <taxon>Fungiina</taxon>
        <taxon>Poritidae</taxon>
        <taxon>Porites</taxon>
    </lineage>
</organism>
<keyword evidence="3" id="KW-1185">Reference proteome</keyword>
<dbReference type="Proteomes" id="UP001159405">
    <property type="component" value="Unassembled WGS sequence"/>
</dbReference>
<feature type="transmembrane region" description="Helical" evidence="1">
    <location>
        <begin position="61"/>
        <end position="82"/>
    </location>
</feature>